<accession>A0ABS5F856</accession>
<keyword evidence="2" id="KW-1185">Reference proteome</keyword>
<proteinExistence type="predicted"/>
<organism evidence="1 2">
    <name type="scientific">Plastoroseomonas hellenica</name>
    <dbReference type="NCBI Taxonomy" id="2687306"/>
    <lineage>
        <taxon>Bacteria</taxon>
        <taxon>Pseudomonadati</taxon>
        <taxon>Pseudomonadota</taxon>
        <taxon>Alphaproteobacteria</taxon>
        <taxon>Acetobacterales</taxon>
        <taxon>Acetobacteraceae</taxon>
        <taxon>Plastoroseomonas</taxon>
    </lineage>
</organism>
<dbReference type="RefSeq" id="WP_211856713.1">
    <property type="nucleotide sequence ID" value="NZ_JAAGBB010000067.1"/>
</dbReference>
<name>A0ABS5F856_9PROT</name>
<dbReference type="EMBL" id="JAAGBB010000067">
    <property type="protein sequence ID" value="MBR0668750.1"/>
    <property type="molecule type" value="Genomic_DNA"/>
</dbReference>
<evidence type="ECO:0008006" key="3">
    <source>
        <dbReference type="Google" id="ProtNLM"/>
    </source>
</evidence>
<gene>
    <name evidence="1" type="ORF">GXW71_30655</name>
</gene>
<reference evidence="2" key="1">
    <citation type="journal article" date="2021" name="Syst. Appl. Microbiol.">
        <title>Roseomonas hellenica sp. nov., isolated from roots of wild-growing Alkanna tinctoria.</title>
        <authorList>
            <person name="Rat A."/>
            <person name="Naranjo H.D."/>
            <person name="Lebbe L."/>
            <person name="Cnockaert M."/>
            <person name="Krigas N."/>
            <person name="Grigoriadou K."/>
            <person name="Maloupa E."/>
            <person name="Willems A."/>
        </authorList>
    </citation>
    <scope>NUCLEOTIDE SEQUENCE [LARGE SCALE GENOMIC DNA]</scope>
    <source>
        <strain evidence="2">LMG 31523</strain>
    </source>
</reference>
<dbReference type="Proteomes" id="UP001196870">
    <property type="component" value="Unassembled WGS sequence"/>
</dbReference>
<comment type="caution">
    <text evidence="1">The sequence shown here is derived from an EMBL/GenBank/DDBJ whole genome shotgun (WGS) entry which is preliminary data.</text>
</comment>
<evidence type="ECO:0000313" key="1">
    <source>
        <dbReference type="EMBL" id="MBR0668750.1"/>
    </source>
</evidence>
<protein>
    <recommendedName>
        <fullName evidence="3">Peptidase C51 domain-containing protein</fullName>
    </recommendedName>
</protein>
<sequence length="231" mass="25384">MAGLSALDMVNPYLSDRRQLICTELAILLPNTEAVIASNSKATSARFKEWTGHTQQSLEDAWKAEGFTKDAKTGSWTRPASGPVTTSCEGLIGQIFNKIESAGFGKRRGGGVTSFSLPGNDKYGKEPATPPPGWHWFRDKTSAVRPRAGDLFQIGRLVAPRQWYHHHVGVITGWVDGENPSWETVEAGQGGPGTGFDFIKRKGWRPLNPVDVRSPAKVLMGWLDIDEYFAK</sequence>
<evidence type="ECO:0000313" key="2">
    <source>
        <dbReference type="Proteomes" id="UP001196870"/>
    </source>
</evidence>